<evidence type="ECO:0000313" key="5">
    <source>
        <dbReference type="Proteomes" id="UP001329430"/>
    </source>
</evidence>
<sequence>METWISLLIIIITVFHPSKNLQSNYGCSYEILLTNDRQIICTNITSSFFQYFNINVNRYHWLTCKSCNLSTITTETFHFPKNSITYLFLIDNQITSIGNNSFSKLPFLKVLNLRNNLIRTIKSDTFTGIPKLLQLDLSRNHIERLDMDIFRDLENLDILNLNQNQIRFIHRDAFTNLKNLKYLYVNRNYIATLSDNIFENLENLKILYLENNEISEISPFAFNGLHNLNYLYLNNNTITALTQYNFKPLRNLIDLQLRFNNLSIIDTSTFNGMKSIKFLYLGNNDLESIKSYGLIGLDSVEVIDFIGNKFQYFSLSTLKNMQNLSVLWLENNNINNFTIDSDTDVQRSLKVINLVENKLSHLKYKLLYKKVPQLEELWLGGNNWTCDFIIEIYDYFSNKNVSVCTANNCTGEAFKQFIDDICFEPYINETELNYDFASDCTNSICVNYFILYVISIKCCVFSTSF</sequence>
<evidence type="ECO:0000256" key="3">
    <source>
        <dbReference type="SAM" id="SignalP"/>
    </source>
</evidence>
<keyword evidence="5" id="KW-1185">Reference proteome</keyword>
<accession>A0AAN7VJZ7</accession>
<proteinExistence type="predicted"/>
<reference evidence="4 5" key="1">
    <citation type="journal article" date="2024" name="Insects">
        <title>An Improved Chromosome-Level Genome Assembly of the Firefly Pyrocoelia pectoralis.</title>
        <authorList>
            <person name="Fu X."/>
            <person name="Meyer-Rochow V.B."/>
            <person name="Ballantyne L."/>
            <person name="Zhu X."/>
        </authorList>
    </citation>
    <scope>NUCLEOTIDE SEQUENCE [LARGE SCALE GENOMIC DNA]</scope>
    <source>
        <strain evidence="4">XCY_ONT2</strain>
    </source>
</reference>
<dbReference type="PANTHER" id="PTHR24366">
    <property type="entry name" value="IG(IMMUNOGLOBULIN) AND LRR(LEUCINE RICH REPEAT) DOMAINS"/>
    <property type="match status" value="1"/>
</dbReference>
<comment type="caution">
    <text evidence="4">The sequence shown here is derived from an EMBL/GenBank/DDBJ whole genome shotgun (WGS) entry which is preliminary data.</text>
</comment>
<organism evidence="4 5">
    <name type="scientific">Pyrocoelia pectoralis</name>
    <dbReference type="NCBI Taxonomy" id="417401"/>
    <lineage>
        <taxon>Eukaryota</taxon>
        <taxon>Metazoa</taxon>
        <taxon>Ecdysozoa</taxon>
        <taxon>Arthropoda</taxon>
        <taxon>Hexapoda</taxon>
        <taxon>Insecta</taxon>
        <taxon>Pterygota</taxon>
        <taxon>Neoptera</taxon>
        <taxon>Endopterygota</taxon>
        <taxon>Coleoptera</taxon>
        <taxon>Polyphaga</taxon>
        <taxon>Elateriformia</taxon>
        <taxon>Elateroidea</taxon>
        <taxon>Lampyridae</taxon>
        <taxon>Lampyrinae</taxon>
        <taxon>Pyrocoelia</taxon>
    </lineage>
</organism>
<evidence type="ECO:0000313" key="4">
    <source>
        <dbReference type="EMBL" id="KAK5645299.1"/>
    </source>
</evidence>
<dbReference type="SMART" id="SM00365">
    <property type="entry name" value="LRR_SD22"/>
    <property type="match status" value="6"/>
</dbReference>
<evidence type="ECO:0000256" key="1">
    <source>
        <dbReference type="ARBA" id="ARBA00022614"/>
    </source>
</evidence>
<keyword evidence="2" id="KW-0677">Repeat</keyword>
<evidence type="ECO:0000256" key="2">
    <source>
        <dbReference type="ARBA" id="ARBA00022737"/>
    </source>
</evidence>
<dbReference type="InterPro" id="IPR003591">
    <property type="entry name" value="Leu-rich_rpt_typical-subtyp"/>
</dbReference>
<dbReference type="PANTHER" id="PTHR24366:SF96">
    <property type="entry name" value="LEUCINE RICH REPEAT CONTAINING 53"/>
    <property type="match status" value="1"/>
</dbReference>
<dbReference type="SUPFAM" id="SSF52058">
    <property type="entry name" value="L domain-like"/>
    <property type="match status" value="1"/>
</dbReference>
<feature type="chain" id="PRO_5043048616" description="Insulin-like growth factor-binding protein complex acid labile subunit" evidence="3">
    <location>
        <begin position="21"/>
        <end position="465"/>
    </location>
</feature>
<dbReference type="Proteomes" id="UP001329430">
    <property type="component" value="Chromosome 4"/>
</dbReference>
<dbReference type="Gene3D" id="3.80.10.10">
    <property type="entry name" value="Ribonuclease Inhibitor"/>
    <property type="match status" value="3"/>
</dbReference>
<keyword evidence="3" id="KW-0732">Signal</keyword>
<feature type="signal peptide" evidence="3">
    <location>
        <begin position="1"/>
        <end position="20"/>
    </location>
</feature>
<dbReference type="FunFam" id="3.80.10.10:FF:001164">
    <property type="entry name" value="GH01279p"/>
    <property type="match status" value="1"/>
</dbReference>
<dbReference type="SMART" id="SM00369">
    <property type="entry name" value="LRR_TYP"/>
    <property type="match status" value="10"/>
</dbReference>
<dbReference type="EMBL" id="JAVRBK010000004">
    <property type="protein sequence ID" value="KAK5645299.1"/>
    <property type="molecule type" value="Genomic_DNA"/>
</dbReference>
<evidence type="ECO:0008006" key="6">
    <source>
        <dbReference type="Google" id="ProtNLM"/>
    </source>
</evidence>
<name>A0AAN7VJZ7_9COLE</name>
<dbReference type="AlphaFoldDB" id="A0AAN7VJZ7"/>
<gene>
    <name evidence="4" type="ORF">RI129_006599</name>
</gene>
<protein>
    <recommendedName>
        <fullName evidence="6">Insulin-like growth factor-binding protein complex acid labile subunit</fullName>
    </recommendedName>
</protein>
<dbReference type="PROSITE" id="PS51450">
    <property type="entry name" value="LRR"/>
    <property type="match status" value="3"/>
</dbReference>
<dbReference type="InterPro" id="IPR001611">
    <property type="entry name" value="Leu-rich_rpt"/>
</dbReference>
<keyword evidence="1" id="KW-0433">Leucine-rich repeat</keyword>
<dbReference type="InterPro" id="IPR032675">
    <property type="entry name" value="LRR_dom_sf"/>
</dbReference>
<dbReference type="Pfam" id="PF13855">
    <property type="entry name" value="LRR_8"/>
    <property type="match status" value="2"/>
</dbReference>